<keyword evidence="2" id="KW-1185">Reference proteome</keyword>
<reference evidence="1 2" key="1">
    <citation type="submission" date="2020-07" db="EMBL/GenBank/DDBJ databases">
        <title>Fungal Genomes of the International Space Station.</title>
        <authorList>
            <person name="Seuylemezian A."/>
            <person name="Singh N.K."/>
            <person name="Wood J."/>
            <person name="Venkateswaran K."/>
        </authorList>
    </citation>
    <scope>NUCLEOTIDE SEQUENCE [LARGE SCALE GENOMIC DNA]</scope>
    <source>
        <strain evidence="1 2">PL-B2</strain>
    </source>
</reference>
<dbReference type="NCBIfam" id="TIGR04129">
    <property type="entry name" value="CxxH_BA5709"/>
    <property type="match status" value="1"/>
</dbReference>
<organism evidence="1 2">
    <name type="scientific">Mesobacillus maritimus</name>
    <dbReference type="NCBI Taxonomy" id="1643336"/>
    <lineage>
        <taxon>Bacteria</taxon>
        <taxon>Bacillati</taxon>
        <taxon>Bacillota</taxon>
        <taxon>Bacilli</taxon>
        <taxon>Bacillales</taxon>
        <taxon>Bacillaceae</taxon>
        <taxon>Mesobacillus</taxon>
    </lineage>
</organism>
<gene>
    <name evidence="1" type="ORF">H0185_12110</name>
</gene>
<evidence type="ECO:0000313" key="1">
    <source>
        <dbReference type="EMBL" id="MBY0097541.1"/>
    </source>
</evidence>
<dbReference type="InterPro" id="IPR025626">
    <property type="entry name" value="YyzF"/>
</dbReference>
<comment type="caution">
    <text evidence="1">The sequence shown here is derived from an EMBL/GenBank/DDBJ whole genome shotgun (WGS) entry which is preliminary data.</text>
</comment>
<protein>
    <submittedName>
        <fullName evidence="1">CxxH/CxxC protein</fullName>
    </submittedName>
</protein>
<dbReference type="Proteomes" id="UP000769780">
    <property type="component" value="Unassembled WGS sequence"/>
</dbReference>
<dbReference type="Pfam" id="PF14116">
    <property type="entry name" value="YyzF"/>
    <property type="match status" value="1"/>
</dbReference>
<dbReference type="RefSeq" id="WP_221873748.1">
    <property type="nucleotide sequence ID" value="NZ_JACWFH010000012.1"/>
</dbReference>
<dbReference type="EMBL" id="JACWFH010000012">
    <property type="protein sequence ID" value="MBY0097541.1"/>
    <property type="molecule type" value="Genomic_DNA"/>
</dbReference>
<sequence>MIYCCEEHVEKALDEVVGQHETAPTFEKIENVENRLDSCGYCGKPAAYMVGNE</sequence>
<evidence type="ECO:0000313" key="2">
    <source>
        <dbReference type="Proteomes" id="UP000769780"/>
    </source>
</evidence>
<name>A0ABS7K5J7_9BACI</name>
<accession>A0ABS7K5J7</accession>
<proteinExistence type="predicted"/>